<dbReference type="InterPro" id="IPR003661">
    <property type="entry name" value="HisK_dim/P_dom"/>
</dbReference>
<evidence type="ECO:0000259" key="11">
    <source>
        <dbReference type="PROSITE" id="PS50109"/>
    </source>
</evidence>
<dbReference type="SMART" id="SM00387">
    <property type="entry name" value="HATPase_c"/>
    <property type="match status" value="1"/>
</dbReference>
<feature type="domain" description="Histidine kinase" evidence="11">
    <location>
        <begin position="231"/>
        <end position="452"/>
    </location>
</feature>
<evidence type="ECO:0000256" key="10">
    <source>
        <dbReference type="SAM" id="Phobius"/>
    </source>
</evidence>
<keyword evidence="10" id="KW-0472">Membrane</keyword>
<evidence type="ECO:0000256" key="2">
    <source>
        <dbReference type="ARBA" id="ARBA00012438"/>
    </source>
</evidence>
<evidence type="ECO:0000256" key="6">
    <source>
        <dbReference type="ARBA" id="ARBA00022777"/>
    </source>
</evidence>
<comment type="catalytic activity">
    <reaction evidence="1">
        <text>ATP + protein L-histidine = ADP + protein N-phospho-L-histidine.</text>
        <dbReference type="EC" id="2.7.13.3"/>
    </reaction>
</comment>
<comment type="caution">
    <text evidence="13">The sequence shown here is derived from an EMBL/GenBank/DDBJ whole genome shotgun (WGS) entry which is preliminary data.</text>
</comment>
<evidence type="ECO:0000256" key="3">
    <source>
        <dbReference type="ARBA" id="ARBA00022553"/>
    </source>
</evidence>
<dbReference type="InterPro" id="IPR004358">
    <property type="entry name" value="Sig_transdc_His_kin-like_C"/>
</dbReference>
<dbReference type="InterPro" id="IPR003594">
    <property type="entry name" value="HATPase_dom"/>
</dbReference>
<dbReference type="CDD" id="cd00082">
    <property type="entry name" value="HisKA"/>
    <property type="match status" value="1"/>
</dbReference>
<dbReference type="EMBL" id="JACHOV010000002">
    <property type="protein sequence ID" value="MBB4640558.1"/>
    <property type="molecule type" value="Genomic_DNA"/>
</dbReference>
<evidence type="ECO:0000259" key="12">
    <source>
        <dbReference type="PROSITE" id="PS50110"/>
    </source>
</evidence>
<dbReference type="Pfam" id="PF02518">
    <property type="entry name" value="HATPase_c"/>
    <property type="match status" value="1"/>
</dbReference>
<feature type="modified residue" description="4-aspartylphosphate" evidence="9">
    <location>
        <position position="528"/>
    </location>
</feature>
<evidence type="ECO:0000313" key="14">
    <source>
        <dbReference type="Proteomes" id="UP000575068"/>
    </source>
</evidence>
<dbReference type="SMART" id="SM00388">
    <property type="entry name" value="HisKA"/>
    <property type="match status" value="1"/>
</dbReference>
<reference evidence="13 14" key="1">
    <citation type="submission" date="2020-08" db="EMBL/GenBank/DDBJ databases">
        <title>Genomic Encyclopedia of Type Strains, Phase IV (KMG-IV): sequencing the most valuable type-strain genomes for metagenomic binning, comparative biology and taxonomic classification.</title>
        <authorList>
            <person name="Goeker M."/>
        </authorList>
    </citation>
    <scope>NUCLEOTIDE SEQUENCE [LARGE SCALE GENOMIC DNA]</scope>
    <source>
        <strain evidence="13 14">DSM 7465</strain>
    </source>
</reference>
<proteinExistence type="predicted"/>
<dbReference type="AlphaFoldDB" id="A0A840HSL3"/>
<name>A0A840HSL3_9SPHN</name>
<dbReference type="SMART" id="SM00448">
    <property type="entry name" value="REC"/>
    <property type="match status" value="1"/>
</dbReference>
<dbReference type="PANTHER" id="PTHR43065">
    <property type="entry name" value="SENSOR HISTIDINE KINASE"/>
    <property type="match status" value="1"/>
</dbReference>
<evidence type="ECO:0000256" key="1">
    <source>
        <dbReference type="ARBA" id="ARBA00000085"/>
    </source>
</evidence>
<dbReference type="PRINTS" id="PR00344">
    <property type="entry name" value="BCTRLSENSOR"/>
</dbReference>
<dbReference type="PROSITE" id="PS50109">
    <property type="entry name" value="HIS_KIN"/>
    <property type="match status" value="1"/>
</dbReference>
<gene>
    <name evidence="13" type="ORF">HNQ99_000846</name>
</gene>
<dbReference type="SUPFAM" id="SSF47384">
    <property type="entry name" value="Homodimeric domain of signal transducing histidine kinase"/>
    <property type="match status" value="1"/>
</dbReference>
<evidence type="ECO:0000256" key="5">
    <source>
        <dbReference type="ARBA" id="ARBA00022741"/>
    </source>
</evidence>
<feature type="domain" description="Response regulatory" evidence="12">
    <location>
        <begin position="478"/>
        <end position="591"/>
    </location>
</feature>
<feature type="transmembrane region" description="Helical" evidence="10">
    <location>
        <begin position="144"/>
        <end position="164"/>
    </location>
</feature>
<dbReference type="Pfam" id="PF00072">
    <property type="entry name" value="Response_reg"/>
    <property type="match status" value="1"/>
</dbReference>
<dbReference type="InterPro" id="IPR036890">
    <property type="entry name" value="HATPase_C_sf"/>
</dbReference>
<dbReference type="EC" id="2.7.13.3" evidence="2"/>
<dbReference type="SUPFAM" id="SSF52172">
    <property type="entry name" value="CheY-like"/>
    <property type="match status" value="1"/>
</dbReference>
<dbReference type="InterPro" id="IPR005467">
    <property type="entry name" value="His_kinase_dom"/>
</dbReference>
<evidence type="ECO:0000313" key="13">
    <source>
        <dbReference type="EMBL" id="MBB4640558.1"/>
    </source>
</evidence>
<dbReference type="PANTHER" id="PTHR43065:SF46">
    <property type="entry name" value="C4-DICARBOXYLATE TRANSPORT SENSOR PROTEIN DCTB"/>
    <property type="match status" value="1"/>
</dbReference>
<keyword evidence="3 9" id="KW-0597">Phosphoprotein</keyword>
<evidence type="ECO:0000256" key="4">
    <source>
        <dbReference type="ARBA" id="ARBA00022679"/>
    </source>
</evidence>
<evidence type="ECO:0000256" key="8">
    <source>
        <dbReference type="ARBA" id="ARBA00023012"/>
    </source>
</evidence>
<sequence>MNIARALDATISRSESTLARYVISTDKNVGRVYQSEWGKAGQQLELLARETRKDSSQRALVAQLRDAYLQRGQELNDIALRTSYDQKMGSLARFHQAGRAQSLARINSLLKQVIKAEEAVLEKRSQAVSDTEIRSEALSSTYRIFGLIILVGALGMGWAANAALSDRRHARRLAEAESLRAADLEDAVTSRTLELKIANEELHREAGERAAAEESLRQMQKMEAVGQLTGGIAHDFNNMLAVVVGGLELARRKLHQDPAHAERHIANAMEGANRASALTRRLLAFARSEPLLPQVIDPDNLICEMTELIDRTIGDQIRVETAPGTQGWKIWVDRHQLENAILNLAVNARDAMDGRGTLTISTRQAQLHEGEIGECPAGDYIVLSVRDTGCGMPPEVLSRVFEPFFTTKAVGKGTGLGLSQLFGFVGQCRGEIQIISAVGEGTEVLLYLPRQHVVEERTADLVQNVSALERVEHDGESTILVVEDDPRVLSATIDALIDLGHQPIACDHPLKAAALLTSHPEIQLIISDVLMPDMTGPEMVALLRKSHASMPVLFVSGFAGDIDDAAMFDGCQLLRKPYTIAALSAAIGQALKGPVSERRPETTAAATS</sequence>
<dbReference type="RefSeq" id="WP_246414431.1">
    <property type="nucleotide sequence ID" value="NZ_JACHOV010000002.1"/>
</dbReference>
<dbReference type="Pfam" id="PF00512">
    <property type="entry name" value="HisKA"/>
    <property type="match status" value="1"/>
</dbReference>
<evidence type="ECO:0000256" key="7">
    <source>
        <dbReference type="ARBA" id="ARBA00022840"/>
    </source>
</evidence>
<organism evidence="13 14">
    <name type="scientific">Rhizorhapis suberifaciens</name>
    <name type="common">corky root of lettuce</name>
    <dbReference type="NCBI Taxonomy" id="13656"/>
    <lineage>
        <taxon>Bacteria</taxon>
        <taxon>Pseudomonadati</taxon>
        <taxon>Pseudomonadota</taxon>
        <taxon>Alphaproteobacteria</taxon>
        <taxon>Sphingomonadales</taxon>
        <taxon>Sphingomonadaceae</taxon>
        <taxon>Rhizorhapis</taxon>
    </lineage>
</organism>
<dbReference type="GO" id="GO:0000155">
    <property type="term" value="F:phosphorelay sensor kinase activity"/>
    <property type="evidence" value="ECO:0007669"/>
    <property type="project" value="InterPro"/>
</dbReference>
<keyword evidence="6 13" id="KW-0418">Kinase</keyword>
<keyword evidence="8" id="KW-0902">Two-component regulatory system</keyword>
<dbReference type="GO" id="GO:0005524">
    <property type="term" value="F:ATP binding"/>
    <property type="evidence" value="ECO:0007669"/>
    <property type="project" value="UniProtKB-KW"/>
</dbReference>
<keyword evidence="7" id="KW-0067">ATP-binding</keyword>
<evidence type="ECO:0000256" key="9">
    <source>
        <dbReference type="PROSITE-ProRule" id="PRU00169"/>
    </source>
</evidence>
<dbReference type="Gene3D" id="1.10.287.130">
    <property type="match status" value="1"/>
</dbReference>
<dbReference type="InterPro" id="IPR001789">
    <property type="entry name" value="Sig_transdc_resp-reg_receiver"/>
</dbReference>
<keyword evidence="10" id="KW-0812">Transmembrane</keyword>
<dbReference type="Gene3D" id="3.40.50.2300">
    <property type="match status" value="1"/>
</dbReference>
<accession>A0A840HSL3</accession>
<dbReference type="InterPro" id="IPR036097">
    <property type="entry name" value="HisK_dim/P_sf"/>
</dbReference>
<dbReference type="PROSITE" id="PS50110">
    <property type="entry name" value="RESPONSE_REGULATORY"/>
    <property type="match status" value="1"/>
</dbReference>
<keyword evidence="4" id="KW-0808">Transferase</keyword>
<dbReference type="Proteomes" id="UP000575068">
    <property type="component" value="Unassembled WGS sequence"/>
</dbReference>
<keyword evidence="5" id="KW-0547">Nucleotide-binding</keyword>
<dbReference type="SUPFAM" id="SSF55874">
    <property type="entry name" value="ATPase domain of HSP90 chaperone/DNA topoisomerase II/histidine kinase"/>
    <property type="match status" value="1"/>
</dbReference>
<dbReference type="Gene3D" id="3.30.565.10">
    <property type="entry name" value="Histidine kinase-like ATPase, C-terminal domain"/>
    <property type="match status" value="1"/>
</dbReference>
<keyword evidence="10" id="KW-1133">Transmembrane helix</keyword>
<dbReference type="InterPro" id="IPR011006">
    <property type="entry name" value="CheY-like_superfamily"/>
</dbReference>
<protein>
    <recommendedName>
        <fullName evidence="2">histidine kinase</fullName>
        <ecNumber evidence="2">2.7.13.3</ecNumber>
    </recommendedName>
</protein>
<keyword evidence="14" id="KW-1185">Reference proteome</keyword>